<reference evidence="1" key="1">
    <citation type="submission" date="2021-03" db="EMBL/GenBank/DDBJ databases">
        <authorList>
            <consortium name="DOE Joint Genome Institute"/>
            <person name="Ahrendt S."/>
            <person name="Looney B.P."/>
            <person name="Miyauchi S."/>
            <person name="Morin E."/>
            <person name="Drula E."/>
            <person name="Courty P.E."/>
            <person name="Chicoki N."/>
            <person name="Fauchery L."/>
            <person name="Kohler A."/>
            <person name="Kuo A."/>
            <person name="Labutti K."/>
            <person name="Pangilinan J."/>
            <person name="Lipzen A."/>
            <person name="Riley R."/>
            <person name="Andreopoulos W."/>
            <person name="He G."/>
            <person name="Johnson J."/>
            <person name="Barry K.W."/>
            <person name="Grigoriev I.V."/>
            <person name="Nagy L."/>
            <person name="Hibbett D."/>
            <person name="Henrissat B."/>
            <person name="Matheny P.B."/>
            <person name="Labbe J."/>
            <person name="Martin F."/>
        </authorList>
    </citation>
    <scope>NUCLEOTIDE SEQUENCE</scope>
    <source>
        <strain evidence="1">HHB10654</strain>
    </source>
</reference>
<accession>A0ACB8TJE0</accession>
<evidence type="ECO:0000313" key="2">
    <source>
        <dbReference type="Proteomes" id="UP000814140"/>
    </source>
</evidence>
<evidence type="ECO:0000313" key="1">
    <source>
        <dbReference type="EMBL" id="KAI0068510.1"/>
    </source>
</evidence>
<keyword evidence="2" id="KW-1185">Reference proteome</keyword>
<sequence>MPPRRRPQFNQDNIEQQLQQIHLLDPSSSSENLEQLGPIIRQIHTNRQQDAYLRTLQALIDSKDAEIEKICGDNYQDFISSVSTLFTVKSYTHNLRDKIGTLDSSVSQVGRGLAEKKRALLQSKKTAANLDEAIDNLQASLRVLDVVDRVGEMVKEGKYWSALRSLEDIQSMPPTSLSQTPLFQHLLTSLPSLRGQIKDAVTASTKQWLLEIRNLTGQVGKLALDSMEYRTKRWRARRDKDPMLRLSRVGSAVETVTYEKIEYNILDNENLKVDFKPLYQSIHIYNTLDSLDELRKSYQADRKAQSDLILPTPLQLNSLLPLTEEITGFFIIESHVLNTTGSFRSEREVEELWDALVERLTQAVEYALKNEADPESYLRVKEVLMAFIMTLESYSYSTQSLHTFILRLFEKYATLLERQFSKRFKDIVLQDDYQPMHVEKPAEKEAVLKVVWLSKIEQDELTRASAPLNFPWSQSFYLSCEDIRNFVQRFYQFIEGVSQHHRNVDELLSKSLDAILSRHVAESYGERLAKTSTLSQVAQMITNLEHFEVACVELERSLTSLRSTQRGGTIRLTAAGSFGTTLTRALQRINALITSKLDDFFELSEYDWTPTTREDAPSMYLYELVNWLTTVVDSLVIKETYKDEAYRGAVTYIAQCLIEFLTDRNIPMMNENAISNILVDLDFLEDQFKSTGRSHLISVFTELRSTTSIVLEDKVAEYLVPALRQTSYSSIKPKRLQALLEKLAKYGASCRDASSREKGEKRRKETDAVGRLFPGENR</sequence>
<name>A0ACB8TJE0_9AGAM</name>
<protein>
    <submittedName>
        <fullName evidence="1">Exocyst complex component sec15 subunit</fullName>
    </submittedName>
</protein>
<dbReference type="EMBL" id="MU277187">
    <property type="protein sequence ID" value="KAI0068510.1"/>
    <property type="molecule type" value="Genomic_DNA"/>
</dbReference>
<proteinExistence type="predicted"/>
<reference evidence="1" key="2">
    <citation type="journal article" date="2022" name="New Phytol.">
        <title>Evolutionary transition to the ectomycorrhizal habit in the genomes of a hyperdiverse lineage of mushroom-forming fungi.</title>
        <authorList>
            <person name="Looney B."/>
            <person name="Miyauchi S."/>
            <person name="Morin E."/>
            <person name="Drula E."/>
            <person name="Courty P.E."/>
            <person name="Kohler A."/>
            <person name="Kuo A."/>
            <person name="LaButti K."/>
            <person name="Pangilinan J."/>
            <person name="Lipzen A."/>
            <person name="Riley R."/>
            <person name="Andreopoulos W."/>
            <person name="He G."/>
            <person name="Johnson J."/>
            <person name="Nolan M."/>
            <person name="Tritt A."/>
            <person name="Barry K.W."/>
            <person name="Grigoriev I.V."/>
            <person name="Nagy L.G."/>
            <person name="Hibbett D."/>
            <person name="Henrissat B."/>
            <person name="Matheny P.B."/>
            <person name="Labbe J."/>
            <person name="Martin F.M."/>
        </authorList>
    </citation>
    <scope>NUCLEOTIDE SEQUENCE</scope>
    <source>
        <strain evidence="1">HHB10654</strain>
    </source>
</reference>
<organism evidence="1 2">
    <name type="scientific">Artomyces pyxidatus</name>
    <dbReference type="NCBI Taxonomy" id="48021"/>
    <lineage>
        <taxon>Eukaryota</taxon>
        <taxon>Fungi</taxon>
        <taxon>Dikarya</taxon>
        <taxon>Basidiomycota</taxon>
        <taxon>Agaricomycotina</taxon>
        <taxon>Agaricomycetes</taxon>
        <taxon>Russulales</taxon>
        <taxon>Auriscalpiaceae</taxon>
        <taxon>Artomyces</taxon>
    </lineage>
</organism>
<comment type="caution">
    <text evidence="1">The sequence shown here is derived from an EMBL/GenBank/DDBJ whole genome shotgun (WGS) entry which is preliminary data.</text>
</comment>
<gene>
    <name evidence="1" type="ORF">BV25DRAFT_1817354</name>
</gene>
<dbReference type="Proteomes" id="UP000814140">
    <property type="component" value="Unassembled WGS sequence"/>
</dbReference>